<gene>
    <name evidence="2" type="ORF">HHL25_12520</name>
</gene>
<name>A0A7Y0AWU0_9HYPH</name>
<protein>
    <submittedName>
        <fullName evidence="2">CMP-N-acetylneuraminate monooxygenase</fullName>
    </submittedName>
</protein>
<proteinExistence type="predicted"/>
<dbReference type="Gene3D" id="3.60.15.10">
    <property type="entry name" value="Ribonuclease Z/Hydroxyacylglutathione hydrolase-like"/>
    <property type="match status" value="1"/>
</dbReference>
<accession>A0A7Y0AWU0</accession>
<evidence type="ECO:0000313" key="3">
    <source>
        <dbReference type="Proteomes" id="UP000541470"/>
    </source>
</evidence>
<dbReference type="Pfam" id="PF12706">
    <property type="entry name" value="Lactamase_B_2"/>
    <property type="match status" value="1"/>
</dbReference>
<reference evidence="2 3" key="1">
    <citation type="submission" date="2020-04" db="EMBL/GenBank/DDBJ databases">
        <title>Rhizobium sp. S-51 isolated from soil.</title>
        <authorList>
            <person name="Dahal R.H."/>
        </authorList>
    </citation>
    <scope>NUCLEOTIDE SEQUENCE [LARGE SCALE GENOMIC DNA]</scope>
    <source>
        <strain evidence="2 3">S-51</strain>
    </source>
</reference>
<dbReference type="EMBL" id="JABBGK010000002">
    <property type="protein sequence ID" value="NML74950.1"/>
    <property type="molecule type" value="Genomic_DNA"/>
</dbReference>
<feature type="domain" description="Metallo-beta-lactamase" evidence="1">
    <location>
        <begin position="100"/>
        <end position="295"/>
    </location>
</feature>
<sequence length="342" mass="36137">MRRLLLGGLVSALLAGCHGRTVSSGGQDHPLLPKPLRAIALGFHHLGIVTGTYVRRDEADDHVTLDRDVALAGLSAAGNADSVTWLGHSTALIRLKGMSILTDPVLADGIVLGAPLPHRHVEPPIGLADLPKIDVVLISHGDYDHLHLPSLKALVKRFPKARLIVPDGLQPFGEKAGFARVDHPREGGVVIAGATRITALPAVHATRRNFLAIPDGKANSWDIRAGTRSVLFVGDSAYGSVFRDIGRSRGPFDLALVPIGAFEPATLVSDMHSCPEDAARILDDVRAGLGIGIHWGTFALSPEPLLEPADRFLSASAGHGRARVVRIGETMILARGGTAGRP</sequence>
<evidence type="ECO:0000313" key="2">
    <source>
        <dbReference type="EMBL" id="NML74950.1"/>
    </source>
</evidence>
<keyword evidence="2" id="KW-0560">Oxidoreductase</keyword>
<dbReference type="PANTHER" id="PTHR15032:SF4">
    <property type="entry name" value="N-ACYL-PHOSPHATIDYLETHANOLAMINE-HYDROLYZING PHOSPHOLIPASE D"/>
    <property type="match status" value="1"/>
</dbReference>
<dbReference type="SUPFAM" id="SSF56281">
    <property type="entry name" value="Metallo-hydrolase/oxidoreductase"/>
    <property type="match status" value="1"/>
</dbReference>
<dbReference type="PANTHER" id="PTHR15032">
    <property type="entry name" value="N-ACYL-PHOSPHATIDYLETHANOLAMINE-HYDROLYZING PHOSPHOLIPASE D"/>
    <property type="match status" value="1"/>
</dbReference>
<dbReference type="PROSITE" id="PS51257">
    <property type="entry name" value="PROKAR_LIPOPROTEIN"/>
    <property type="match status" value="1"/>
</dbReference>
<dbReference type="Proteomes" id="UP000541470">
    <property type="component" value="Unassembled WGS sequence"/>
</dbReference>
<evidence type="ECO:0000259" key="1">
    <source>
        <dbReference type="Pfam" id="PF12706"/>
    </source>
</evidence>
<dbReference type="GO" id="GO:0005737">
    <property type="term" value="C:cytoplasm"/>
    <property type="evidence" value="ECO:0007669"/>
    <property type="project" value="TreeGrafter"/>
</dbReference>
<dbReference type="GO" id="GO:0004497">
    <property type="term" value="F:monooxygenase activity"/>
    <property type="evidence" value="ECO:0007669"/>
    <property type="project" value="UniProtKB-KW"/>
</dbReference>
<dbReference type="RefSeq" id="WP_169590949.1">
    <property type="nucleotide sequence ID" value="NZ_JABBGK010000002.1"/>
</dbReference>
<comment type="caution">
    <text evidence="2">The sequence shown here is derived from an EMBL/GenBank/DDBJ whole genome shotgun (WGS) entry which is preliminary data.</text>
</comment>
<dbReference type="InterPro" id="IPR036866">
    <property type="entry name" value="RibonucZ/Hydroxyglut_hydro"/>
</dbReference>
<keyword evidence="3" id="KW-1185">Reference proteome</keyword>
<keyword evidence="2" id="KW-0503">Monooxygenase</keyword>
<organism evidence="2 3">
    <name type="scientific">Rhizobium terricola</name>
    <dbReference type="NCBI Taxonomy" id="2728849"/>
    <lineage>
        <taxon>Bacteria</taxon>
        <taxon>Pseudomonadati</taxon>
        <taxon>Pseudomonadota</taxon>
        <taxon>Alphaproteobacteria</taxon>
        <taxon>Hyphomicrobiales</taxon>
        <taxon>Rhizobiaceae</taxon>
        <taxon>Rhizobium/Agrobacterium group</taxon>
        <taxon>Rhizobium</taxon>
    </lineage>
</organism>
<dbReference type="InterPro" id="IPR001279">
    <property type="entry name" value="Metallo-B-lactamas"/>
</dbReference>
<dbReference type="AlphaFoldDB" id="A0A7Y0AWU0"/>